<keyword evidence="3" id="KW-0027">Amidation</keyword>
<comment type="caution">
    <text evidence="6">The sequence shown here is derived from an EMBL/GenBank/DDBJ whole genome shotgun (WGS) entry which is preliminary data.</text>
</comment>
<accession>A0A8S4RRB8</accession>
<dbReference type="InterPro" id="IPR002047">
    <property type="entry name" value="Adipokinetic_hormone_CS"/>
</dbReference>
<evidence type="ECO:0000256" key="3">
    <source>
        <dbReference type="ARBA" id="ARBA00022815"/>
    </source>
</evidence>
<dbReference type="PROSITE" id="PS00256">
    <property type="entry name" value="AKH"/>
    <property type="match status" value="1"/>
</dbReference>
<evidence type="ECO:0000313" key="7">
    <source>
        <dbReference type="Proteomes" id="UP000838756"/>
    </source>
</evidence>
<dbReference type="EMBL" id="CAKXAJ010025481">
    <property type="protein sequence ID" value="CAH2240177.1"/>
    <property type="molecule type" value="Genomic_DNA"/>
</dbReference>
<dbReference type="OrthoDB" id="6930922at2759"/>
<dbReference type="GO" id="GO:0005576">
    <property type="term" value="C:extracellular region"/>
    <property type="evidence" value="ECO:0007669"/>
    <property type="project" value="UniProtKB-SubCell"/>
</dbReference>
<evidence type="ECO:0000256" key="2">
    <source>
        <dbReference type="ARBA" id="ARBA00022525"/>
    </source>
</evidence>
<dbReference type="AlphaFoldDB" id="A0A8S4RRB8"/>
<protein>
    <submittedName>
        <fullName evidence="6">Jg10118 protein</fullName>
    </submittedName>
</protein>
<gene>
    <name evidence="6" type="primary">jg10118</name>
    <name evidence="6" type="ORF">PAEG_LOCUS16786</name>
</gene>
<comment type="subcellular location">
    <subcellularLocation>
        <location evidence="1">Secreted</location>
    </subcellularLocation>
</comment>
<keyword evidence="5" id="KW-0472">Membrane</keyword>
<keyword evidence="5" id="KW-0812">Transmembrane</keyword>
<evidence type="ECO:0000313" key="6">
    <source>
        <dbReference type="EMBL" id="CAH2240177.1"/>
    </source>
</evidence>
<keyword evidence="2" id="KW-0964">Secreted</keyword>
<dbReference type="Proteomes" id="UP000838756">
    <property type="component" value="Unassembled WGS sequence"/>
</dbReference>
<evidence type="ECO:0000256" key="1">
    <source>
        <dbReference type="ARBA" id="ARBA00004613"/>
    </source>
</evidence>
<sequence>MDKAIPKLSGAVHSKICLHIVNMADIKRFVKRIALFLVFAAANLFAVSEAQLTFSSGWGKRSRDDEIAINLDEQLLQ</sequence>
<keyword evidence="5" id="KW-1133">Transmembrane helix</keyword>
<feature type="transmembrane region" description="Helical" evidence="5">
    <location>
        <begin position="33"/>
        <end position="54"/>
    </location>
</feature>
<keyword evidence="4" id="KW-0873">Pyrrolidone carboxylic acid</keyword>
<name>A0A8S4RRB8_9NEOP</name>
<proteinExistence type="predicted"/>
<organism evidence="6 7">
    <name type="scientific">Pararge aegeria aegeria</name>
    <dbReference type="NCBI Taxonomy" id="348720"/>
    <lineage>
        <taxon>Eukaryota</taxon>
        <taxon>Metazoa</taxon>
        <taxon>Ecdysozoa</taxon>
        <taxon>Arthropoda</taxon>
        <taxon>Hexapoda</taxon>
        <taxon>Insecta</taxon>
        <taxon>Pterygota</taxon>
        <taxon>Neoptera</taxon>
        <taxon>Endopterygota</taxon>
        <taxon>Lepidoptera</taxon>
        <taxon>Glossata</taxon>
        <taxon>Ditrysia</taxon>
        <taxon>Papilionoidea</taxon>
        <taxon>Nymphalidae</taxon>
        <taxon>Satyrinae</taxon>
        <taxon>Satyrini</taxon>
        <taxon>Parargina</taxon>
        <taxon>Pararge</taxon>
    </lineage>
</organism>
<keyword evidence="7" id="KW-1185">Reference proteome</keyword>
<evidence type="ECO:0000256" key="5">
    <source>
        <dbReference type="SAM" id="Phobius"/>
    </source>
</evidence>
<reference evidence="6" key="1">
    <citation type="submission" date="2022-03" db="EMBL/GenBank/DDBJ databases">
        <authorList>
            <person name="Lindestad O."/>
        </authorList>
    </citation>
    <scope>NUCLEOTIDE SEQUENCE</scope>
</reference>
<dbReference type="GO" id="GO:0005179">
    <property type="term" value="F:hormone activity"/>
    <property type="evidence" value="ECO:0007669"/>
    <property type="project" value="InterPro"/>
</dbReference>
<evidence type="ECO:0000256" key="4">
    <source>
        <dbReference type="ARBA" id="ARBA00023283"/>
    </source>
</evidence>